<evidence type="ECO:0000313" key="3">
    <source>
        <dbReference type="Proteomes" id="UP000609064"/>
    </source>
</evidence>
<keyword evidence="1" id="KW-0472">Membrane</keyword>
<protein>
    <submittedName>
        <fullName evidence="2">Uncharacterized protein</fullName>
    </submittedName>
</protein>
<keyword evidence="3" id="KW-1185">Reference proteome</keyword>
<reference evidence="2" key="2">
    <citation type="submission" date="2020-09" db="EMBL/GenBank/DDBJ databases">
        <authorList>
            <person name="Sun Q."/>
            <person name="Zhou Y."/>
        </authorList>
    </citation>
    <scope>NUCLEOTIDE SEQUENCE</scope>
    <source>
        <strain evidence="2">CGMCC 1.15958</strain>
    </source>
</reference>
<sequence>MGNLVIWLLVIGYWLLVIGYWLLVIGYWLLVIGYWLLGNSFLRKRVLNTQFYLVTNLPVTNNQ</sequence>
<evidence type="ECO:0000313" key="2">
    <source>
        <dbReference type="EMBL" id="GGD41265.1"/>
    </source>
</evidence>
<dbReference type="Proteomes" id="UP000609064">
    <property type="component" value="Unassembled WGS sequence"/>
</dbReference>
<comment type="caution">
    <text evidence="2">The sequence shown here is derived from an EMBL/GenBank/DDBJ whole genome shotgun (WGS) entry which is preliminary data.</text>
</comment>
<keyword evidence="1" id="KW-0812">Transmembrane</keyword>
<gene>
    <name evidence="2" type="ORF">GCM10011514_01630</name>
</gene>
<organism evidence="2 3">
    <name type="scientific">Emticicia aquatilis</name>
    <dbReference type="NCBI Taxonomy" id="1537369"/>
    <lineage>
        <taxon>Bacteria</taxon>
        <taxon>Pseudomonadati</taxon>
        <taxon>Bacteroidota</taxon>
        <taxon>Cytophagia</taxon>
        <taxon>Cytophagales</taxon>
        <taxon>Leadbetterellaceae</taxon>
        <taxon>Emticicia</taxon>
    </lineage>
</organism>
<accession>A0A916YDR1</accession>
<name>A0A916YDR1_9BACT</name>
<dbReference type="EMBL" id="BMKK01000001">
    <property type="protein sequence ID" value="GGD41265.1"/>
    <property type="molecule type" value="Genomic_DNA"/>
</dbReference>
<keyword evidence="1" id="KW-1133">Transmembrane helix</keyword>
<feature type="transmembrane region" description="Helical" evidence="1">
    <location>
        <begin position="6"/>
        <end position="37"/>
    </location>
</feature>
<evidence type="ECO:0000256" key="1">
    <source>
        <dbReference type="SAM" id="Phobius"/>
    </source>
</evidence>
<proteinExistence type="predicted"/>
<reference evidence="2" key="1">
    <citation type="journal article" date="2014" name="Int. J. Syst. Evol. Microbiol.">
        <title>Complete genome sequence of Corynebacterium casei LMG S-19264T (=DSM 44701T), isolated from a smear-ripened cheese.</title>
        <authorList>
            <consortium name="US DOE Joint Genome Institute (JGI-PGF)"/>
            <person name="Walter F."/>
            <person name="Albersmeier A."/>
            <person name="Kalinowski J."/>
            <person name="Ruckert C."/>
        </authorList>
    </citation>
    <scope>NUCLEOTIDE SEQUENCE</scope>
    <source>
        <strain evidence="2">CGMCC 1.15958</strain>
    </source>
</reference>
<dbReference type="AlphaFoldDB" id="A0A916YDR1"/>